<proteinExistence type="predicted"/>
<comment type="caution">
    <text evidence="1">The sequence shown here is derived from an EMBL/GenBank/DDBJ whole genome shotgun (WGS) entry which is preliminary data.</text>
</comment>
<organism evidence="1 2">
    <name type="scientific">Lepraria finkii</name>
    <dbReference type="NCBI Taxonomy" id="1340010"/>
    <lineage>
        <taxon>Eukaryota</taxon>
        <taxon>Fungi</taxon>
        <taxon>Dikarya</taxon>
        <taxon>Ascomycota</taxon>
        <taxon>Pezizomycotina</taxon>
        <taxon>Lecanoromycetes</taxon>
        <taxon>OSLEUM clade</taxon>
        <taxon>Lecanoromycetidae</taxon>
        <taxon>Lecanorales</taxon>
        <taxon>Lecanorineae</taxon>
        <taxon>Stereocaulaceae</taxon>
        <taxon>Lepraria</taxon>
    </lineage>
</organism>
<gene>
    <name evidence="1" type="ORF">ABVK25_005880</name>
</gene>
<dbReference type="EMBL" id="JBHFEH010000018">
    <property type="protein sequence ID" value="KAL2053951.1"/>
    <property type="molecule type" value="Genomic_DNA"/>
</dbReference>
<accession>A0ABR4B7V9</accession>
<reference evidence="1 2" key="1">
    <citation type="submission" date="2024-09" db="EMBL/GenBank/DDBJ databases">
        <title>Rethinking Asexuality: The Enigmatic Case of Functional Sexual Genes in Lepraria (Stereocaulaceae).</title>
        <authorList>
            <person name="Doellman M."/>
            <person name="Sun Y."/>
            <person name="Barcenas-Pena A."/>
            <person name="Lumbsch H.T."/>
            <person name="Grewe F."/>
        </authorList>
    </citation>
    <scope>NUCLEOTIDE SEQUENCE [LARGE SCALE GENOMIC DNA]</scope>
    <source>
        <strain evidence="1 2">Grewe 0041</strain>
    </source>
</reference>
<sequence length="150" mass="16579">MTGAKQGKLQSIEQYLARDREREEEWGINLEAAIERGKQGLKVLQDWTVIFTASAKKEIGKSGFSDLKEIAISSGAKTVSGALPKKGPEEVSPTLIIGTQEDTGSSVLDAWKVFTRDIISLSVLRGNLDTDSEEFLIQKKQKGTNKKRKR</sequence>
<dbReference type="Proteomes" id="UP001590951">
    <property type="component" value="Unassembled WGS sequence"/>
</dbReference>
<evidence type="ECO:0000313" key="1">
    <source>
        <dbReference type="EMBL" id="KAL2053951.1"/>
    </source>
</evidence>
<evidence type="ECO:0000313" key="2">
    <source>
        <dbReference type="Proteomes" id="UP001590951"/>
    </source>
</evidence>
<keyword evidence="2" id="KW-1185">Reference proteome</keyword>
<name>A0ABR4B7V9_9LECA</name>
<protein>
    <submittedName>
        <fullName evidence="1">Uncharacterized protein</fullName>
    </submittedName>
</protein>